<dbReference type="InterPro" id="IPR006842">
    <property type="entry name" value="Transposase_31"/>
</dbReference>
<evidence type="ECO:0000313" key="2">
    <source>
        <dbReference type="EMBL" id="SKC56963.1"/>
    </source>
</evidence>
<accession>A0A1T5K013</accession>
<dbReference type="GO" id="GO:0006310">
    <property type="term" value="P:DNA recombination"/>
    <property type="evidence" value="ECO:0007669"/>
    <property type="project" value="TreeGrafter"/>
</dbReference>
<dbReference type="EMBL" id="FUZT01000003">
    <property type="protein sequence ID" value="SKC56963.1"/>
    <property type="molecule type" value="Genomic_DNA"/>
</dbReference>
<dbReference type="STRING" id="36842.SAMN02194393_01507"/>
<dbReference type="Proteomes" id="UP000190285">
    <property type="component" value="Unassembled WGS sequence"/>
</dbReference>
<name>A0A1T5K013_9FIRM</name>
<dbReference type="AlphaFoldDB" id="A0A1T5K013"/>
<evidence type="ECO:0000259" key="1">
    <source>
        <dbReference type="Pfam" id="PF04754"/>
    </source>
</evidence>
<dbReference type="RefSeq" id="WP_079490562.1">
    <property type="nucleotide sequence ID" value="NZ_FUZT01000003.1"/>
</dbReference>
<dbReference type="PANTHER" id="PTHR34611:SF2">
    <property type="entry name" value="INACTIVE RECOMBINATION-PROMOTING NUCLEASE-LIKE PROTEIN RPNE-RELATED"/>
    <property type="match status" value="1"/>
</dbReference>
<evidence type="ECO:0000313" key="3">
    <source>
        <dbReference type="Proteomes" id="UP000190285"/>
    </source>
</evidence>
<dbReference type="Pfam" id="PF04754">
    <property type="entry name" value="Transposase_31"/>
    <property type="match status" value="1"/>
</dbReference>
<dbReference type="GO" id="GO:1990238">
    <property type="term" value="F:double-stranded DNA endonuclease activity"/>
    <property type="evidence" value="ECO:0007669"/>
    <property type="project" value="TreeGrafter"/>
</dbReference>
<protein>
    <submittedName>
        <fullName evidence="2">Uncharacterized conserved protein</fullName>
    </submittedName>
</protein>
<reference evidence="3" key="1">
    <citation type="submission" date="2017-02" db="EMBL/GenBank/DDBJ databases">
        <authorList>
            <person name="Varghese N."/>
            <person name="Submissions S."/>
        </authorList>
    </citation>
    <scope>NUCLEOTIDE SEQUENCE [LARGE SCALE GENOMIC DNA]</scope>
    <source>
        <strain evidence="3">M1</strain>
    </source>
</reference>
<feature type="domain" description="Transposase (putative) YhgA-like" evidence="1">
    <location>
        <begin position="11"/>
        <end position="138"/>
    </location>
</feature>
<organism evidence="2 3">
    <name type="scientific">Maledivibacter halophilus</name>
    <dbReference type="NCBI Taxonomy" id="36842"/>
    <lineage>
        <taxon>Bacteria</taxon>
        <taxon>Bacillati</taxon>
        <taxon>Bacillota</taxon>
        <taxon>Clostridia</taxon>
        <taxon>Peptostreptococcales</taxon>
        <taxon>Caminicellaceae</taxon>
        <taxon>Maledivibacter</taxon>
    </lineage>
</organism>
<keyword evidence="3" id="KW-1185">Reference proteome</keyword>
<gene>
    <name evidence="2" type="ORF">SAMN02194393_01507</name>
</gene>
<proteinExistence type="predicted"/>
<dbReference type="OrthoDB" id="1980949at2"/>
<dbReference type="InterPro" id="IPR051699">
    <property type="entry name" value="Rpn/YhgA-like_nuclease"/>
</dbReference>
<dbReference type="PANTHER" id="PTHR34611">
    <property type="match status" value="1"/>
</dbReference>
<sequence length="187" mass="22685">MKIENKNYKSLKEIFSNSKVVKFFLNRHLPKTITKEIDLNTLMLQGDSFICEELKEDFFDRLYRTNIDKKKGYIYLLFQRERYIEEDIFLKLIRHMIKDWKKRIIESKTDELPIILPLIIYPFQDKLYIKGEEELDIIFNIFRNRVTENSKYIKKAVIMQANYFKELEDRGEKIESFNDFIDSILGS</sequence>